<dbReference type="EMBL" id="UGUS01000002">
    <property type="protein sequence ID" value="SUD30617.1"/>
    <property type="molecule type" value="Genomic_DNA"/>
</dbReference>
<evidence type="ECO:0000256" key="1">
    <source>
        <dbReference type="SAM" id="MobiDB-lite"/>
    </source>
</evidence>
<proteinExistence type="predicted"/>
<protein>
    <submittedName>
        <fullName evidence="2">Uncharacterized protein</fullName>
    </submittedName>
</protein>
<evidence type="ECO:0000313" key="3">
    <source>
        <dbReference type="Proteomes" id="UP000255125"/>
    </source>
</evidence>
<dbReference type="AlphaFoldDB" id="A0A379ICN7"/>
<evidence type="ECO:0000313" key="2">
    <source>
        <dbReference type="EMBL" id="SUD30617.1"/>
    </source>
</evidence>
<reference evidence="2 3" key="1">
    <citation type="submission" date="2018-06" db="EMBL/GenBank/DDBJ databases">
        <authorList>
            <consortium name="Pathogen Informatics"/>
            <person name="Doyle S."/>
        </authorList>
    </citation>
    <scope>NUCLEOTIDE SEQUENCE [LARGE SCALE GENOMIC DNA]</scope>
    <source>
        <strain evidence="2 3">NCTC10392</strain>
    </source>
</reference>
<dbReference type="Proteomes" id="UP000255125">
    <property type="component" value="Unassembled WGS sequence"/>
</dbReference>
<gene>
    <name evidence="2" type="ORF">NCTC10392_02539</name>
</gene>
<sequence length="70" mass="8151">MIRRSRQADSYRGSRGKRVDKQHVVFQMNMRQQIPMKHFQPLIQRAPGLARIGRLSGAMAFIGFPQQVNR</sequence>
<accession>A0A379ICN7</accession>
<name>A0A379ICN7_PSEFL</name>
<dbReference type="KEGG" id="pfn:HZ99_01980"/>
<organism evidence="2 3">
    <name type="scientific">Pseudomonas fluorescens</name>
    <dbReference type="NCBI Taxonomy" id="294"/>
    <lineage>
        <taxon>Bacteria</taxon>
        <taxon>Pseudomonadati</taxon>
        <taxon>Pseudomonadota</taxon>
        <taxon>Gammaproteobacteria</taxon>
        <taxon>Pseudomonadales</taxon>
        <taxon>Pseudomonadaceae</taxon>
        <taxon>Pseudomonas</taxon>
    </lineage>
</organism>
<feature type="region of interest" description="Disordered" evidence="1">
    <location>
        <begin position="1"/>
        <end position="20"/>
    </location>
</feature>